<comment type="caution">
    <text evidence="12">The sequence shown here is derived from an EMBL/GenBank/DDBJ whole genome shotgun (WGS) entry which is preliminary data.</text>
</comment>
<evidence type="ECO:0000313" key="13">
    <source>
        <dbReference type="Proteomes" id="UP001575105"/>
    </source>
</evidence>
<evidence type="ECO:0000259" key="11">
    <source>
        <dbReference type="Pfam" id="PF06418"/>
    </source>
</evidence>
<evidence type="ECO:0000259" key="10">
    <source>
        <dbReference type="Pfam" id="PF00117"/>
    </source>
</evidence>
<reference evidence="12 13" key="1">
    <citation type="submission" date="2024-08" db="EMBL/GenBank/DDBJ databases">
        <title>Whole-genome sequencing of halo(alkali)philic microorganisms from hypersaline lakes.</title>
        <authorList>
            <person name="Sorokin D.Y."/>
            <person name="Merkel A.Y."/>
            <person name="Messina E."/>
            <person name="Yakimov M."/>
        </authorList>
    </citation>
    <scope>NUCLEOTIDE SEQUENCE [LARGE SCALE GENOMIC DNA]</scope>
    <source>
        <strain evidence="12 13">AB-hyl4</strain>
    </source>
</reference>
<dbReference type="PROSITE" id="PS51273">
    <property type="entry name" value="GATASE_TYPE_1"/>
    <property type="match status" value="1"/>
</dbReference>
<keyword evidence="13" id="KW-1185">Reference proteome</keyword>
<dbReference type="SUPFAM" id="SSF52540">
    <property type="entry name" value="P-loop containing nucleoside triphosphate hydrolases"/>
    <property type="match status" value="1"/>
</dbReference>
<dbReference type="RefSeq" id="WP_425345646.1">
    <property type="nucleotide sequence ID" value="NZ_JBGUBD010000005.1"/>
</dbReference>
<dbReference type="EC" id="6.3.4.2" evidence="3"/>
<evidence type="ECO:0000256" key="4">
    <source>
        <dbReference type="ARBA" id="ARBA00022598"/>
    </source>
</evidence>
<dbReference type="PANTHER" id="PTHR11550:SF0">
    <property type="entry name" value="CTP SYNTHASE-RELATED"/>
    <property type="match status" value="1"/>
</dbReference>
<dbReference type="InterPro" id="IPR004468">
    <property type="entry name" value="CTP_synthase"/>
</dbReference>
<dbReference type="InterPro" id="IPR017926">
    <property type="entry name" value="GATASE"/>
</dbReference>
<evidence type="ECO:0000256" key="1">
    <source>
        <dbReference type="ARBA" id="ARBA00005171"/>
    </source>
</evidence>
<dbReference type="Gene3D" id="3.40.50.300">
    <property type="entry name" value="P-loop containing nucleotide triphosphate hydrolases"/>
    <property type="match status" value="1"/>
</dbReference>
<sequence>MPHTPPDNPQDILTEAGQKTHDSEFFNPVPPGYKQGRHKYVVVLGTVMSGLGKGIFSSSLAKLLKDKGLTVAPIKMEGYLNIDSGTLNPYRHGEVFVLDDGLETDMDLGTYERMLDQNLTRDNYVTSGQVFRRVLDKERHGGYLGRDVQMIPHVTGEVKYMLRELAVKQNADVVFVEVGGTVGDYENGFYIEALRQLAFEEGENSVCFVALTYVIEPPALGEQKSKAAQLGLKKLMEAGVQPHLVACRAHSEVLAPAMEKIAMFSNVPMRRVFSMHDRQSIYTIPEDLRNAGLDREVLSLLDMHSRVNQAHEDTAREQWRSFVRKLTGDRKHKIRIGITGKYASLRDAYASIDKAIEHCGSHLSADVDVEWIDTTKIEPTHVDRVLKHLDGVIVPGGFGQRGTESKIACVRYCRENDLPYLGICLGFQMAVIEYARNVCNIDDASSSEFDANTKHAVIDILPEQKQIEGLGGSMRLGGQDVQLKANSLAAFLYRERSQGDDGKLGYTVRERFRHRYEVDPSYIEQLEAAGLVFSGRHPKQPIMQILELPPSKHPYFIGAQFHPELTGRPLRPQPMFMGLVAAAIRHASPNLTAEQITTRWLPKADLQPAS</sequence>
<dbReference type="InterPro" id="IPR033828">
    <property type="entry name" value="GATase1_CTP_Synthase"/>
</dbReference>
<name>A0ABV4U6C0_9BACT</name>
<evidence type="ECO:0000313" key="12">
    <source>
        <dbReference type="EMBL" id="MFA9478720.1"/>
    </source>
</evidence>
<keyword evidence="7" id="KW-0315">Glutamine amidotransferase</keyword>
<keyword evidence="5" id="KW-0547">Nucleotide-binding</keyword>
<protein>
    <recommendedName>
        <fullName evidence="3">CTP synthase (glutamine hydrolyzing)</fullName>
        <ecNumber evidence="3">6.3.4.2</ecNumber>
    </recommendedName>
</protein>
<dbReference type="Gene3D" id="3.40.50.880">
    <property type="match status" value="1"/>
</dbReference>
<dbReference type="GO" id="GO:0003883">
    <property type="term" value="F:CTP synthase activity"/>
    <property type="evidence" value="ECO:0007669"/>
    <property type="project" value="UniProtKB-EC"/>
</dbReference>
<accession>A0ABV4U6C0</accession>
<evidence type="ECO:0000256" key="3">
    <source>
        <dbReference type="ARBA" id="ARBA00012291"/>
    </source>
</evidence>
<dbReference type="Proteomes" id="UP001575105">
    <property type="component" value="Unassembled WGS sequence"/>
</dbReference>
<dbReference type="InterPro" id="IPR017456">
    <property type="entry name" value="CTP_synthase_N"/>
</dbReference>
<evidence type="ECO:0000256" key="2">
    <source>
        <dbReference type="ARBA" id="ARBA00007533"/>
    </source>
</evidence>
<keyword evidence="6" id="KW-0067">ATP-binding</keyword>
<dbReference type="SUPFAM" id="SSF52317">
    <property type="entry name" value="Class I glutamine amidotransferase-like"/>
    <property type="match status" value="1"/>
</dbReference>
<dbReference type="InterPro" id="IPR029062">
    <property type="entry name" value="Class_I_gatase-like"/>
</dbReference>
<evidence type="ECO:0000256" key="8">
    <source>
        <dbReference type="ARBA" id="ARBA00022975"/>
    </source>
</evidence>
<dbReference type="InterPro" id="IPR027417">
    <property type="entry name" value="P-loop_NTPase"/>
</dbReference>
<proteinExistence type="inferred from homology"/>
<feature type="domain" description="CTP synthase N-terminal" evidence="11">
    <location>
        <begin position="39"/>
        <end position="302"/>
    </location>
</feature>
<evidence type="ECO:0000256" key="5">
    <source>
        <dbReference type="ARBA" id="ARBA00022741"/>
    </source>
</evidence>
<dbReference type="Pfam" id="PF06418">
    <property type="entry name" value="CTP_synth_N"/>
    <property type="match status" value="1"/>
</dbReference>
<dbReference type="CDD" id="cd01746">
    <property type="entry name" value="GATase1_CTP_Synthase"/>
    <property type="match status" value="1"/>
</dbReference>
<evidence type="ECO:0000256" key="6">
    <source>
        <dbReference type="ARBA" id="ARBA00022840"/>
    </source>
</evidence>
<dbReference type="EMBL" id="JBGUBD010000005">
    <property type="protein sequence ID" value="MFA9478720.1"/>
    <property type="molecule type" value="Genomic_DNA"/>
</dbReference>
<dbReference type="PANTHER" id="PTHR11550">
    <property type="entry name" value="CTP SYNTHASE"/>
    <property type="match status" value="1"/>
</dbReference>
<comment type="pathway">
    <text evidence="1">Pyrimidine metabolism; CTP biosynthesis via de novo pathway; CTP from UDP: step 2/2.</text>
</comment>
<comment type="catalytic activity">
    <reaction evidence="9">
        <text>UTP + L-glutamine + ATP + H2O = CTP + L-glutamate + ADP + phosphate + 2 H(+)</text>
        <dbReference type="Rhea" id="RHEA:26426"/>
        <dbReference type="ChEBI" id="CHEBI:15377"/>
        <dbReference type="ChEBI" id="CHEBI:15378"/>
        <dbReference type="ChEBI" id="CHEBI:29985"/>
        <dbReference type="ChEBI" id="CHEBI:30616"/>
        <dbReference type="ChEBI" id="CHEBI:37563"/>
        <dbReference type="ChEBI" id="CHEBI:43474"/>
        <dbReference type="ChEBI" id="CHEBI:46398"/>
        <dbReference type="ChEBI" id="CHEBI:58359"/>
        <dbReference type="ChEBI" id="CHEBI:456216"/>
        <dbReference type="EC" id="6.3.4.2"/>
    </reaction>
</comment>
<organism evidence="12 13">
    <name type="scientific">Natronomicrosphaera hydrolytica</name>
    <dbReference type="NCBI Taxonomy" id="3242702"/>
    <lineage>
        <taxon>Bacteria</taxon>
        <taxon>Pseudomonadati</taxon>
        <taxon>Planctomycetota</taxon>
        <taxon>Phycisphaerae</taxon>
        <taxon>Phycisphaerales</taxon>
        <taxon>Phycisphaeraceae</taxon>
        <taxon>Natronomicrosphaera</taxon>
    </lineage>
</organism>
<gene>
    <name evidence="12" type="ORF">ACERK3_10465</name>
</gene>
<comment type="similarity">
    <text evidence="2">Belongs to the CTP synthase family.</text>
</comment>
<dbReference type="NCBIfam" id="TIGR00337">
    <property type="entry name" value="PyrG"/>
    <property type="match status" value="1"/>
</dbReference>
<feature type="domain" description="Glutamine amidotransferase" evidence="10">
    <location>
        <begin position="345"/>
        <end position="580"/>
    </location>
</feature>
<keyword evidence="8" id="KW-0665">Pyrimidine biosynthesis</keyword>
<evidence type="ECO:0000256" key="7">
    <source>
        <dbReference type="ARBA" id="ARBA00022962"/>
    </source>
</evidence>
<evidence type="ECO:0000256" key="9">
    <source>
        <dbReference type="ARBA" id="ARBA00047781"/>
    </source>
</evidence>
<dbReference type="NCBIfam" id="NF003792">
    <property type="entry name" value="PRK05380.1"/>
    <property type="match status" value="1"/>
</dbReference>
<keyword evidence="4 12" id="KW-0436">Ligase</keyword>
<dbReference type="Pfam" id="PF00117">
    <property type="entry name" value="GATase"/>
    <property type="match status" value="1"/>
</dbReference>